<protein>
    <submittedName>
        <fullName evidence="2">Uncharacterized protein</fullName>
    </submittedName>
</protein>
<gene>
    <name evidence="2" type="ORF">LGLO00237_LOCUS36237</name>
</gene>
<evidence type="ECO:0000256" key="1">
    <source>
        <dbReference type="SAM" id="MobiDB-lite"/>
    </source>
</evidence>
<name>A0A7S3ZIP5_9EUKA</name>
<sequence>MGGTQSAVQGYLRPATWVPYCKNFHDADMTWHFDIKAAKKKAVNTGGLVGKSGVQIRPGRVGPGRRVSRKNSKKGAKLGPKERFCESLKTHIEQAIGKELAEGTTVSRSGTTITVATYTGSASWLNVIDLKVEKNPSLEQGGYLVEAKASSTGIAPMYVPLAPVVNVALFWAPFPDGGSNEKNLVTLERIIFQERDNWIATRIQT</sequence>
<organism evidence="2">
    <name type="scientific">Lotharella globosa</name>
    <dbReference type="NCBI Taxonomy" id="91324"/>
    <lineage>
        <taxon>Eukaryota</taxon>
        <taxon>Sar</taxon>
        <taxon>Rhizaria</taxon>
        <taxon>Cercozoa</taxon>
        <taxon>Chlorarachniophyceae</taxon>
        <taxon>Lotharella</taxon>
    </lineage>
</organism>
<accession>A0A7S3ZIP5</accession>
<proteinExistence type="predicted"/>
<evidence type="ECO:0000313" key="2">
    <source>
        <dbReference type="EMBL" id="CAE0684449.1"/>
    </source>
</evidence>
<reference evidence="2" key="1">
    <citation type="submission" date="2021-01" db="EMBL/GenBank/DDBJ databases">
        <authorList>
            <person name="Corre E."/>
            <person name="Pelletier E."/>
            <person name="Niang G."/>
            <person name="Scheremetjew M."/>
            <person name="Finn R."/>
            <person name="Kale V."/>
            <person name="Holt S."/>
            <person name="Cochrane G."/>
            <person name="Meng A."/>
            <person name="Brown T."/>
            <person name="Cohen L."/>
        </authorList>
    </citation>
    <scope>NUCLEOTIDE SEQUENCE</scope>
    <source>
        <strain evidence="2">CCCM811</strain>
    </source>
</reference>
<dbReference type="EMBL" id="HBIV01052840">
    <property type="protein sequence ID" value="CAE0684449.1"/>
    <property type="molecule type" value="Transcribed_RNA"/>
</dbReference>
<feature type="compositionally biased region" description="Basic residues" evidence="1">
    <location>
        <begin position="66"/>
        <end position="76"/>
    </location>
</feature>
<dbReference type="AlphaFoldDB" id="A0A7S3ZIP5"/>
<feature type="region of interest" description="Disordered" evidence="1">
    <location>
        <begin position="57"/>
        <end position="79"/>
    </location>
</feature>